<comment type="subcellular location">
    <subcellularLocation>
        <location evidence="1">Cell membrane</location>
        <topology evidence="1">Multi-pass membrane protein</topology>
    </subcellularLocation>
</comment>
<dbReference type="OrthoDB" id="9775950at2"/>
<keyword evidence="2" id="KW-1003">Cell membrane</keyword>
<evidence type="ECO:0000256" key="1">
    <source>
        <dbReference type="ARBA" id="ARBA00004651"/>
    </source>
</evidence>
<name>A0A0R1UTS9_9LACO</name>
<keyword evidence="3 6" id="KW-0812">Transmembrane</keyword>
<feature type="transmembrane region" description="Helical" evidence="6">
    <location>
        <begin position="12"/>
        <end position="34"/>
    </location>
</feature>
<feature type="transmembrane region" description="Helical" evidence="6">
    <location>
        <begin position="428"/>
        <end position="447"/>
    </location>
</feature>
<dbReference type="GO" id="GO:0005886">
    <property type="term" value="C:plasma membrane"/>
    <property type="evidence" value="ECO:0007669"/>
    <property type="project" value="UniProtKB-SubCell"/>
</dbReference>
<dbReference type="Proteomes" id="UP000051580">
    <property type="component" value="Unassembled WGS sequence"/>
</dbReference>
<keyword evidence="5 6" id="KW-0472">Membrane</keyword>
<dbReference type="STRING" id="1423753.FD28_GL000506"/>
<dbReference type="AlphaFoldDB" id="A0A0R1UTS9"/>
<feature type="transmembrane region" description="Helical" evidence="6">
    <location>
        <begin position="298"/>
        <end position="318"/>
    </location>
</feature>
<protein>
    <submittedName>
        <fullName evidence="7">Polysaccharide transporter</fullName>
    </submittedName>
</protein>
<feature type="transmembrane region" description="Helical" evidence="6">
    <location>
        <begin position="123"/>
        <end position="143"/>
    </location>
</feature>
<feature type="transmembrane region" description="Helical" evidence="6">
    <location>
        <begin position="164"/>
        <end position="182"/>
    </location>
</feature>
<evidence type="ECO:0000256" key="6">
    <source>
        <dbReference type="SAM" id="Phobius"/>
    </source>
</evidence>
<evidence type="ECO:0000256" key="3">
    <source>
        <dbReference type="ARBA" id="ARBA00022692"/>
    </source>
</evidence>
<dbReference type="PANTHER" id="PTHR30250:SF21">
    <property type="entry name" value="LIPID II FLIPPASE MURJ"/>
    <property type="match status" value="1"/>
</dbReference>
<feature type="transmembrane region" description="Helical" evidence="6">
    <location>
        <begin position="88"/>
        <end position="111"/>
    </location>
</feature>
<dbReference type="PATRIC" id="fig|1423753.3.peg.527"/>
<evidence type="ECO:0000313" key="8">
    <source>
        <dbReference type="Proteomes" id="UP000051580"/>
    </source>
</evidence>
<feature type="transmembrane region" description="Helical" evidence="6">
    <location>
        <begin position="243"/>
        <end position="264"/>
    </location>
</feature>
<feature type="transmembrane region" description="Helical" evidence="6">
    <location>
        <begin position="467"/>
        <end position="486"/>
    </location>
</feature>
<keyword evidence="8" id="KW-1185">Reference proteome</keyword>
<proteinExistence type="predicted"/>
<accession>A0A0R1UTS9</accession>
<evidence type="ECO:0000256" key="4">
    <source>
        <dbReference type="ARBA" id="ARBA00022989"/>
    </source>
</evidence>
<sequence length="536" mass="58553">MDKKIISGSFWLSFGSIFSRILGVVYLIPWLAMIGSPQHQTVAQALFNTAYTPYALFIALGTAGFPSAIARRVAFFNGEDSFINSKHIAFAGFGFMVISGLICGALLFGLAPVLAANSPVSSVANATIAIRCLVPAIVILPSMSILRGWFQGNGDLKPFGISQLWEQFIRIIVILGGTYWLIEVGHRGYVQAVFVSVAAAFVGAVASYLYLLGHLWRQRGEYRRMTAKSQTGKQHAAGKLLKMIGYESIPFVIVGSGITLSQLVDQLFFKQIMQGLLHQSAAMTQYVFTIFSANPNKITTVIVSLAMAVAETSLPLLAGKLADVKKNRQQIGALLTNNFQLLMFVLLPLVILVSVFAFPTYGIFFNFDGAGATYLIANVWQSLILGLALDLLTVLQALRMSKKATTYLLTGLGIKIVLQLPMVYCFQGYGALLTTAIAFGWITLVSWRLIRRSYAVELAAIGPIVRLNLVFAIVATVLVDGCQWLFGNIFFTGKLLTMGYVGVLGLITVGLYVWLANRLGVAELVFKRPLKLELRR</sequence>
<dbReference type="EMBL" id="AZFS01000059">
    <property type="protein sequence ID" value="KRL94357.1"/>
    <property type="molecule type" value="Genomic_DNA"/>
</dbReference>
<evidence type="ECO:0000256" key="5">
    <source>
        <dbReference type="ARBA" id="ARBA00023136"/>
    </source>
</evidence>
<feature type="transmembrane region" description="Helical" evidence="6">
    <location>
        <begin position="404"/>
        <end position="422"/>
    </location>
</feature>
<feature type="transmembrane region" description="Helical" evidence="6">
    <location>
        <begin position="339"/>
        <end position="365"/>
    </location>
</feature>
<dbReference type="PANTHER" id="PTHR30250">
    <property type="entry name" value="PST FAMILY PREDICTED COLANIC ACID TRANSPORTER"/>
    <property type="match status" value="1"/>
</dbReference>
<feature type="transmembrane region" description="Helical" evidence="6">
    <location>
        <begin position="371"/>
        <end position="392"/>
    </location>
</feature>
<reference evidence="7 8" key="1">
    <citation type="journal article" date="2015" name="Genome Announc.">
        <title>Expanding the biotechnology potential of lactobacilli through comparative genomics of 213 strains and associated genera.</title>
        <authorList>
            <person name="Sun Z."/>
            <person name="Harris H.M."/>
            <person name="McCann A."/>
            <person name="Guo C."/>
            <person name="Argimon S."/>
            <person name="Zhang W."/>
            <person name="Yang X."/>
            <person name="Jeffery I.B."/>
            <person name="Cooney J.C."/>
            <person name="Kagawa T.F."/>
            <person name="Liu W."/>
            <person name="Song Y."/>
            <person name="Salvetti E."/>
            <person name="Wrobel A."/>
            <person name="Rasinkangas P."/>
            <person name="Parkhill J."/>
            <person name="Rea M.C."/>
            <person name="O'Sullivan O."/>
            <person name="Ritari J."/>
            <person name="Douillard F.P."/>
            <person name="Paul Ross R."/>
            <person name="Yang R."/>
            <person name="Briner A.E."/>
            <person name="Felis G.E."/>
            <person name="de Vos W.M."/>
            <person name="Barrangou R."/>
            <person name="Klaenhammer T.R."/>
            <person name="Caufield P.W."/>
            <person name="Cui Y."/>
            <person name="Zhang H."/>
            <person name="O'Toole P.W."/>
        </authorList>
    </citation>
    <scope>NUCLEOTIDE SEQUENCE [LARGE SCALE GENOMIC DNA]</scope>
    <source>
        <strain evidence="7 8">DSM 16381</strain>
    </source>
</reference>
<evidence type="ECO:0000256" key="2">
    <source>
        <dbReference type="ARBA" id="ARBA00022475"/>
    </source>
</evidence>
<gene>
    <name evidence="7" type="ORF">FD28_GL000506</name>
</gene>
<dbReference type="CDD" id="cd13124">
    <property type="entry name" value="MATE_SpoVB_like"/>
    <property type="match status" value="1"/>
</dbReference>
<comment type="caution">
    <text evidence="7">The sequence shown here is derived from an EMBL/GenBank/DDBJ whole genome shotgun (WGS) entry which is preliminary data.</text>
</comment>
<feature type="transmembrane region" description="Helical" evidence="6">
    <location>
        <begin position="54"/>
        <end position="76"/>
    </location>
</feature>
<dbReference type="RefSeq" id="WP_057734105.1">
    <property type="nucleotide sequence ID" value="NZ_AZFS01000059.1"/>
</dbReference>
<dbReference type="InterPro" id="IPR024923">
    <property type="entry name" value="PG_synth_SpoVB"/>
</dbReference>
<feature type="transmembrane region" description="Helical" evidence="6">
    <location>
        <begin position="188"/>
        <end position="216"/>
    </location>
</feature>
<organism evidence="7 8">
    <name type="scientific">Levilactobacillus hammesii DSM 16381</name>
    <dbReference type="NCBI Taxonomy" id="1423753"/>
    <lineage>
        <taxon>Bacteria</taxon>
        <taxon>Bacillati</taxon>
        <taxon>Bacillota</taxon>
        <taxon>Bacilli</taxon>
        <taxon>Lactobacillales</taxon>
        <taxon>Lactobacillaceae</taxon>
        <taxon>Levilactobacillus</taxon>
    </lineage>
</organism>
<dbReference type="InterPro" id="IPR050833">
    <property type="entry name" value="Poly_Biosynth_Transport"/>
</dbReference>
<evidence type="ECO:0000313" key="7">
    <source>
        <dbReference type="EMBL" id="KRL94357.1"/>
    </source>
</evidence>
<keyword evidence="4 6" id="KW-1133">Transmembrane helix</keyword>
<feature type="transmembrane region" description="Helical" evidence="6">
    <location>
        <begin position="498"/>
        <end position="526"/>
    </location>
</feature>